<evidence type="ECO:0000256" key="10">
    <source>
        <dbReference type="PROSITE-ProRule" id="PRU01360"/>
    </source>
</evidence>
<dbReference type="PANTHER" id="PTHR30069:SF40">
    <property type="entry name" value="TONB-DEPENDENT RECEPTOR NMB0964-RELATED"/>
    <property type="match status" value="1"/>
</dbReference>
<evidence type="ECO:0000256" key="3">
    <source>
        <dbReference type="ARBA" id="ARBA00022448"/>
    </source>
</evidence>
<evidence type="ECO:0000256" key="1">
    <source>
        <dbReference type="ARBA" id="ARBA00004571"/>
    </source>
</evidence>
<gene>
    <name evidence="15" type="ORF">GCM10009107_34750</name>
</gene>
<dbReference type="Pfam" id="PF00593">
    <property type="entry name" value="TonB_dep_Rec_b-barrel"/>
    <property type="match status" value="1"/>
</dbReference>
<evidence type="ECO:0000256" key="6">
    <source>
        <dbReference type="ARBA" id="ARBA00023077"/>
    </source>
</evidence>
<comment type="similarity">
    <text evidence="2 10 11">Belongs to the TonB-dependent receptor family.</text>
</comment>
<evidence type="ECO:0000256" key="5">
    <source>
        <dbReference type="ARBA" id="ARBA00022692"/>
    </source>
</evidence>
<comment type="subcellular location">
    <subcellularLocation>
        <location evidence="1 10">Cell outer membrane</location>
        <topology evidence="1 10">Multi-pass membrane protein</topology>
    </subcellularLocation>
</comment>
<keyword evidence="9 10" id="KW-0998">Cell outer membrane</keyword>
<feature type="signal peptide" evidence="12">
    <location>
        <begin position="1"/>
        <end position="46"/>
    </location>
</feature>
<evidence type="ECO:0000313" key="15">
    <source>
        <dbReference type="EMBL" id="GAA0756385.1"/>
    </source>
</evidence>
<dbReference type="Proteomes" id="UP001500279">
    <property type="component" value="Unassembled WGS sequence"/>
</dbReference>
<dbReference type="InterPro" id="IPR012910">
    <property type="entry name" value="Plug_dom"/>
</dbReference>
<keyword evidence="3 10" id="KW-0813">Transport</keyword>
<evidence type="ECO:0000256" key="11">
    <source>
        <dbReference type="RuleBase" id="RU003357"/>
    </source>
</evidence>
<dbReference type="Pfam" id="PF07715">
    <property type="entry name" value="Plug"/>
    <property type="match status" value="1"/>
</dbReference>
<dbReference type="InterPro" id="IPR037066">
    <property type="entry name" value="Plug_dom_sf"/>
</dbReference>
<evidence type="ECO:0000259" key="14">
    <source>
        <dbReference type="Pfam" id="PF07715"/>
    </source>
</evidence>
<keyword evidence="6 11" id="KW-0798">TonB box</keyword>
<feature type="chain" id="PRO_5045551544" evidence="12">
    <location>
        <begin position="47"/>
        <end position="716"/>
    </location>
</feature>
<reference evidence="15 16" key="1">
    <citation type="journal article" date="2019" name="Int. J. Syst. Evol. Microbiol.">
        <title>The Global Catalogue of Microorganisms (GCM) 10K type strain sequencing project: providing services to taxonomists for standard genome sequencing and annotation.</title>
        <authorList>
            <consortium name="The Broad Institute Genomics Platform"/>
            <consortium name="The Broad Institute Genome Sequencing Center for Infectious Disease"/>
            <person name="Wu L."/>
            <person name="Ma J."/>
        </authorList>
    </citation>
    <scope>NUCLEOTIDE SEQUENCE [LARGE SCALE GENOMIC DNA]</scope>
    <source>
        <strain evidence="15 16">JCM 15503</strain>
    </source>
</reference>
<dbReference type="InterPro" id="IPR000531">
    <property type="entry name" value="Beta-barrel_TonB"/>
</dbReference>
<keyword evidence="4 10" id="KW-1134">Transmembrane beta strand</keyword>
<comment type="caution">
    <text evidence="15">The sequence shown here is derived from an EMBL/GenBank/DDBJ whole genome shotgun (WGS) entry which is preliminary data.</text>
</comment>
<evidence type="ECO:0000256" key="4">
    <source>
        <dbReference type="ARBA" id="ARBA00022452"/>
    </source>
</evidence>
<keyword evidence="12" id="KW-0732">Signal</keyword>
<dbReference type="EMBL" id="BAAAEW010000023">
    <property type="protein sequence ID" value="GAA0756385.1"/>
    <property type="molecule type" value="Genomic_DNA"/>
</dbReference>
<evidence type="ECO:0000256" key="9">
    <source>
        <dbReference type="ARBA" id="ARBA00023237"/>
    </source>
</evidence>
<evidence type="ECO:0000259" key="13">
    <source>
        <dbReference type="Pfam" id="PF00593"/>
    </source>
</evidence>
<dbReference type="RefSeq" id="WP_259374077.1">
    <property type="nucleotide sequence ID" value="NZ_BAAAEW010000023.1"/>
</dbReference>
<protein>
    <submittedName>
        <fullName evidence="15">TonB-dependent receptor</fullName>
    </submittedName>
</protein>
<evidence type="ECO:0000256" key="7">
    <source>
        <dbReference type="ARBA" id="ARBA00023136"/>
    </source>
</evidence>
<keyword evidence="8 15" id="KW-0675">Receptor</keyword>
<dbReference type="SUPFAM" id="SSF56935">
    <property type="entry name" value="Porins"/>
    <property type="match status" value="1"/>
</dbReference>
<keyword evidence="5 10" id="KW-0812">Transmembrane</keyword>
<feature type="domain" description="TonB-dependent receptor-like beta-barrel" evidence="13">
    <location>
        <begin position="281"/>
        <end position="683"/>
    </location>
</feature>
<keyword evidence="7 10" id="KW-0472">Membrane</keyword>
<evidence type="ECO:0000256" key="8">
    <source>
        <dbReference type="ARBA" id="ARBA00023170"/>
    </source>
</evidence>
<evidence type="ECO:0000256" key="12">
    <source>
        <dbReference type="SAM" id="SignalP"/>
    </source>
</evidence>
<evidence type="ECO:0000313" key="16">
    <source>
        <dbReference type="Proteomes" id="UP001500279"/>
    </source>
</evidence>
<proteinExistence type="inferred from homology"/>
<accession>A0ABN1K6H8</accession>
<dbReference type="PROSITE" id="PS52016">
    <property type="entry name" value="TONB_DEPENDENT_REC_3"/>
    <property type="match status" value="1"/>
</dbReference>
<organism evidence="15 16">
    <name type="scientific">Ideonella azotifigens</name>
    <dbReference type="NCBI Taxonomy" id="513160"/>
    <lineage>
        <taxon>Bacteria</taxon>
        <taxon>Pseudomonadati</taxon>
        <taxon>Pseudomonadota</taxon>
        <taxon>Betaproteobacteria</taxon>
        <taxon>Burkholderiales</taxon>
        <taxon>Sphaerotilaceae</taxon>
        <taxon>Ideonella</taxon>
    </lineage>
</organism>
<sequence length="716" mass="75346">MLLPTSLVASSSSHFARQQSPHAWPLARLHHATLLALAALSAAAQAQTVTAAAAPNQAGTAAAGAPAQVVITGNPLGGDPAQAASVLTGDKLTLRLAPTLGETLDGLPGVSSSWYGPNSNRPTIRGLDGDRVRLLDNAGASVDASNLSFDHAVALDPLVVERVEVLRGPASLLYGGNATGGVVNTIDNRIPTTALDGLGGRVELRAGGAASEKSASGLLEGGQGGFNWHLDGFKRKTEDLRVPRFTPVEDGEAGEPSTRVRNSAAETEGGAIGASYADAAGYLGASLDTYRNVYGVTVEPDVTIHMKRDRFSLAGAHELDALGFEQLSFRYGHTDYRHQEVEGTGEVGTTFDSSGNDLRLEARHRGLFGNGAQGVIGLQAETLDFSALGEEAFVPNTRSRNAALFALEEVNAVGGKLSLGLRAERAAVHSEGDQPDAEGQLGKRFGAATNRDFTPLSASVSGTWPLASQWSVSASFGSTQRAPAYYELFANGLHVATASYERGNADLGLERSTHADLGLNWAQGADSASLQLFGMRFANFISLEASGRQVDEAGEPGGDSPEYVFRGVRAQLWGLELEGHTRFARLGGWQLDLSSGLDMTRGENRDTGEALPRIAPLRVTLGLDASQGNWQLGAQVRHAVEQNRVPASDVRTPGYTLLSLSASYKQAWGANTDALWFLKLDNLGNTLAYSASSIQTMRELAPLPGRSASAGVRLRF</sequence>
<keyword evidence="16" id="KW-1185">Reference proteome</keyword>
<dbReference type="InterPro" id="IPR039426">
    <property type="entry name" value="TonB-dep_rcpt-like"/>
</dbReference>
<dbReference type="Gene3D" id="2.40.170.20">
    <property type="entry name" value="TonB-dependent receptor, beta-barrel domain"/>
    <property type="match status" value="1"/>
</dbReference>
<evidence type="ECO:0000256" key="2">
    <source>
        <dbReference type="ARBA" id="ARBA00009810"/>
    </source>
</evidence>
<feature type="domain" description="TonB-dependent receptor plug" evidence="14">
    <location>
        <begin position="81"/>
        <end position="182"/>
    </location>
</feature>
<name>A0ABN1K6H8_9BURK</name>
<dbReference type="PANTHER" id="PTHR30069">
    <property type="entry name" value="TONB-DEPENDENT OUTER MEMBRANE RECEPTOR"/>
    <property type="match status" value="1"/>
</dbReference>
<dbReference type="InterPro" id="IPR036942">
    <property type="entry name" value="Beta-barrel_TonB_sf"/>
</dbReference>
<dbReference type="Gene3D" id="2.170.130.10">
    <property type="entry name" value="TonB-dependent receptor, plug domain"/>
    <property type="match status" value="1"/>
</dbReference>